<dbReference type="PANTHER" id="PTHR46468">
    <property type="entry name" value="SENTRIN-SPECIFIC PROTEASE 8"/>
    <property type="match status" value="1"/>
</dbReference>
<dbReference type="GO" id="GO:0019784">
    <property type="term" value="F:deNEDDylase activity"/>
    <property type="evidence" value="ECO:0007669"/>
    <property type="project" value="InterPro"/>
</dbReference>
<evidence type="ECO:0000256" key="4">
    <source>
        <dbReference type="ARBA" id="ARBA00022807"/>
    </source>
</evidence>
<dbReference type="PROSITE" id="PS50600">
    <property type="entry name" value="ULP_PROTEASE"/>
    <property type="match status" value="1"/>
</dbReference>
<dbReference type="GO" id="GO:0008234">
    <property type="term" value="F:cysteine-type peptidase activity"/>
    <property type="evidence" value="ECO:0007669"/>
    <property type="project" value="UniProtKB-KW"/>
</dbReference>
<accession>A0A2T9ZCA1</accession>
<dbReference type="PANTHER" id="PTHR46468:SF1">
    <property type="entry name" value="SENTRIN-SPECIFIC PROTEASE 8"/>
    <property type="match status" value="1"/>
</dbReference>
<dbReference type="Pfam" id="PF02902">
    <property type="entry name" value="Peptidase_C48"/>
    <property type="match status" value="1"/>
</dbReference>
<organism evidence="6 7">
    <name type="scientific">Smittium megazygosporum</name>
    <dbReference type="NCBI Taxonomy" id="133381"/>
    <lineage>
        <taxon>Eukaryota</taxon>
        <taxon>Fungi</taxon>
        <taxon>Fungi incertae sedis</taxon>
        <taxon>Zoopagomycota</taxon>
        <taxon>Kickxellomycotina</taxon>
        <taxon>Harpellomycetes</taxon>
        <taxon>Harpellales</taxon>
        <taxon>Legeriomycetaceae</taxon>
        <taxon>Smittium</taxon>
    </lineage>
</organism>
<evidence type="ECO:0000256" key="2">
    <source>
        <dbReference type="ARBA" id="ARBA00022670"/>
    </source>
</evidence>
<dbReference type="SUPFAM" id="SSF54001">
    <property type="entry name" value="Cysteine proteinases"/>
    <property type="match status" value="1"/>
</dbReference>
<keyword evidence="4" id="KW-0788">Thiol protease</keyword>
<dbReference type="EMBL" id="MBFS01000556">
    <property type="protein sequence ID" value="PVV02216.1"/>
    <property type="molecule type" value="Genomic_DNA"/>
</dbReference>
<dbReference type="InterPro" id="IPR044613">
    <property type="entry name" value="Nep1/2-like"/>
</dbReference>
<keyword evidence="3" id="KW-0378">Hydrolase</keyword>
<sequence length="220" mass="25449">MPKNPVLLEYENNQIRATDLSSLNPTGWLTEATEFSNDDILFLGAYTTYRLCHSKDSSIAINLFDHLEKDLTSKSIVLAPLNNRNHWSLLVYSRLNCTYYYYDSISRHNTDFALQANHDCGIYVLAIAEELSRRFVNFRKSSSTNLKFISPYSKSITFVDSYHNNKLNNYSSGIYQSAFDSGAATRCSPFPRNFWRVMEEDIEYPKTMRTRIRSLVISLL</sequence>
<proteinExistence type="inferred from homology"/>
<evidence type="ECO:0000313" key="6">
    <source>
        <dbReference type="EMBL" id="PVV02216.1"/>
    </source>
</evidence>
<evidence type="ECO:0000256" key="1">
    <source>
        <dbReference type="ARBA" id="ARBA00005234"/>
    </source>
</evidence>
<dbReference type="GO" id="GO:0000338">
    <property type="term" value="P:protein deneddylation"/>
    <property type="evidence" value="ECO:0007669"/>
    <property type="project" value="TreeGrafter"/>
</dbReference>
<dbReference type="Proteomes" id="UP000245609">
    <property type="component" value="Unassembled WGS sequence"/>
</dbReference>
<evidence type="ECO:0000259" key="5">
    <source>
        <dbReference type="PROSITE" id="PS50600"/>
    </source>
</evidence>
<dbReference type="Gene3D" id="3.40.395.10">
    <property type="entry name" value="Adenoviral Proteinase, Chain A"/>
    <property type="match status" value="1"/>
</dbReference>
<dbReference type="OrthoDB" id="5065855at2759"/>
<evidence type="ECO:0000256" key="3">
    <source>
        <dbReference type="ARBA" id="ARBA00022801"/>
    </source>
</evidence>
<reference evidence="6 7" key="1">
    <citation type="journal article" date="2018" name="MBio">
        <title>Comparative Genomics Reveals the Core Gene Toolbox for the Fungus-Insect Symbiosis.</title>
        <authorList>
            <person name="Wang Y."/>
            <person name="Stata M."/>
            <person name="Wang W."/>
            <person name="Stajich J.E."/>
            <person name="White M.M."/>
            <person name="Moncalvo J.M."/>
        </authorList>
    </citation>
    <scope>NUCLEOTIDE SEQUENCE [LARGE SCALE GENOMIC DNA]</scope>
    <source>
        <strain evidence="6 7">SC-DP-2</strain>
    </source>
</reference>
<dbReference type="STRING" id="133381.A0A2T9ZCA1"/>
<feature type="domain" description="Ubiquitin-like protease family profile" evidence="5">
    <location>
        <begin position="1"/>
        <end position="131"/>
    </location>
</feature>
<keyword evidence="2" id="KW-0645">Protease</keyword>
<comment type="similarity">
    <text evidence="1">Belongs to the peptidase C48 family.</text>
</comment>
<evidence type="ECO:0000313" key="7">
    <source>
        <dbReference type="Proteomes" id="UP000245609"/>
    </source>
</evidence>
<dbReference type="AlphaFoldDB" id="A0A2T9ZCA1"/>
<protein>
    <recommendedName>
        <fullName evidence="5">Ubiquitin-like protease family profile domain-containing protein</fullName>
    </recommendedName>
</protein>
<comment type="caution">
    <text evidence="6">The sequence shown here is derived from an EMBL/GenBank/DDBJ whole genome shotgun (WGS) entry which is preliminary data.</text>
</comment>
<dbReference type="InterPro" id="IPR038765">
    <property type="entry name" value="Papain-like_cys_pep_sf"/>
</dbReference>
<dbReference type="InterPro" id="IPR003653">
    <property type="entry name" value="Peptidase_C48_C"/>
</dbReference>
<keyword evidence="7" id="KW-1185">Reference proteome</keyword>
<dbReference type="GO" id="GO:0006508">
    <property type="term" value="P:proteolysis"/>
    <property type="evidence" value="ECO:0007669"/>
    <property type="project" value="UniProtKB-KW"/>
</dbReference>
<gene>
    <name evidence="6" type="ORF">BB560_003343</name>
</gene>
<name>A0A2T9ZCA1_9FUNG</name>